<proteinExistence type="inferred from homology"/>
<keyword evidence="6" id="KW-0175">Coiled coil</keyword>
<dbReference type="Gene3D" id="3.90.1720.10">
    <property type="entry name" value="endopeptidase domain like (from Nostoc punctiforme)"/>
    <property type="match status" value="1"/>
</dbReference>
<organism evidence="10 11">
    <name type="scientific">Virgibacillus xinjiangensis</name>
    <dbReference type="NCBI Taxonomy" id="393090"/>
    <lineage>
        <taxon>Bacteria</taxon>
        <taxon>Bacillati</taxon>
        <taxon>Bacillota</taxon>
        <taxon>Bacilli</taxon>
        <taxon>Bacillales</taxon>
        <taxon>Bacillaceae</taxon>
        <taxon>Virgibacillus</taxon>
    </lineage>
</organism>
<evidence type="ECO:0000256" key="6">
    <source>
        <dbReference type="SAM" id="Coils"/>
    </source>
</evidence>
<feature type="signal peptide" evidence="8">
    <location>
        <begin position="1"/>
        <end position="27"/>
    </location>
</feature>
<evidence type="ECO:0000313" key="10">
    <source>
        <dbReference type="EMBL" id="MFC3041361.1"/>
    </source>
</evidence>
<keyword evidence="5" id="KW-0788">Thiol protease</keyword>
<feature type="coiled-coil region" evidence="6">
    <location>
        <begin position="40"/>
        <end position="120"/>
    </location>
</feature>
<dbReference type="PROSITE" id="PS51935">
    <property type="entry name" value="NLPC_P60"/>
    <property type="match status" value="1"/>
</dbReference>
<dbReference type="Gene3D" id="6.10.250.3150">
    <property type="match status" value="1"/>
</dbReference>
<evidence type="ECO:0000256" key="7">
    <source>
        <dbReference type="SAM" id="MobiDB-lite"/>
    </source>
</evidence>
<dbReference type="SUPFAM" id="SSF54001">
    <property type="entry name" value="Cysteine proteinases"/>
    <property type="match status" value="1"/>
</dbReference>
<evidence type="ECO:0000256" key="5">
    <source>
        <dbReference type="ARBA" id="ARBA00022807"/>
    </source>
</evidence>
<evidence type="ECO:0000259" key="9">
    <source>
        <dbReference type="PROSITE" id="PS51935"/>
    </source>
</evidence>
<dbReference type="InterPro" id="IPR000064">
    <property type="entry name" value="NLP_P60_dom"/>
</dbReference>
<comment type="similarity">
    <text evidence="1">Belongs to the peptidase C40 family.</text>
</comment>
<keyword evidence="3 8" id="KW-0732">Signal</keyword>
<evidence type="ECO:0000256" key="1">
    <source>
        <dbReference type="ARBA" id="ARBA00007074"/>
    </source>
</evidence>
<dbReference type="Proteomes" id="UP001595279">
    <property type="component" value="Unassembled WGS sequence"/>
</dbReference>
<comment type="caution">
    <text evidence="10">The sequence shown here is derived from an EMBL/GenBank/DDBJ whole genome shotgun (WGS) entry which is preliminary data.</text>
</comment>
<dbReference type="PANTHER" id="PTHR47053">
    <property type="entry name" value="MUREIN DD-ENDOPEPTIDASE MEPH-RELATED"/>
    <property type="match status" value="1"/>
</dbReference>
<feature type="compositionally biased region" description="Basic and acidic residues" evidence="7">
    <location>
        <begin position="196"/>
        <end position="214"/>
    </location>
</feature>
<feature type="region of interest" description="Disordered" evidence="7">
    <location>
        <begin position="196"/>
        <end position="231"/>
    </location>
</feature>
<dbReference type="InterPro" id="IPR057309">
    <property type="entry name" value="PcsB_CC"/>
</dbReference>
<keyword evidence="4" id="KW-0378">Hydrolase</keyword>
<dbReference type="SUPFAM" id="SSF57997">
    <property type="entry name" value="Tropomyosin"/>
    <property type="match status" value="1"/>
</dbReference>
<keyword evidence="2" id="KW-0645">Protease</keyword>
<feature type="chain" id="PRO_5046201711" evidence="8">
    <location>
        <begin position="28"/>
        <end position="379"/>
    </location>
</feature>
<dbReference type="EMBL" id="JBHRSA010000049">
    <property type="protein sequence ID" value="MFC3041361.1"/>
    <property type="molecule type" value="Genomic_DNA"/>
</dbReference>
<name>A0ABV7CXY3_9BACI</name>
<dbReference type="Pfam" id="PF24568">
    <property type="entry name" value="CC_PcsB"/>
    <property type="match status" value="1"/>
</dbReference>
<evidence type="ECO:0000256" key="8">
    <source>
        <dbReference type="SAM" id="SignalP"/>
    </source>
</evidence>
<feature type="domain" description="NlpC/P60" evidence="9">
    <location>
        <begin position="258"/>
        <end position="378"/>
    </location>
</feature>
<evidence type="ECO:0000256" key="4">
    <source>
        <dbReference type="ARBA" id="ARBA00022801"/>
    </source>
</evidence>
<reference evidence="11" key="1">
    <citation type="journal article" date="2019" name="Int. J. Syst. Evol. Microbiol.">
        <title>The Global Catalogue of Microorganisms (GCM) 10K type strain sequencing project: providing services to taxonomists for standard genome sequencing and annotation.</title>
        <authorList>
            <consortium name="The Broad Institute Genomics Platform"/>
            <consortium name="The Broad Institute Genome Sequencing Center for Infectious Disease"/>
            <person name="Wu L."/>
            <person name="Ma J."/>
        </authorList>
    </citation>
    <scope>NUCLEOTIDE SEQUENCE [LARGE SCALE GENOMIC DNA]</scope>
    <source>
        <strain evidence="11">KCTC 13128</strain>
    </source>
</reference>
<dbReference type="InterPro" id="IPR038765">
    <property type="entry name" value="Papain-like_cys_pep_sf"/>
</dbReference>
<dbReference type="PANTHER" id="PTHR47053:SF1">
    <property type="entry name" value="MUREIN DD-ENDOPEPTIDASE MEPH-RELATED"/>
    <property type="match status" value="1"/>
</dbReference>
<dbReference type="RefSeq" id="WP_390273822.1">
    <property type="nucleotide sequence ID" value="NZ_JBHRSA010000049.1"/>
</dbReference>
<evidence type="ECO:0000256" key="3">
    <source>
        <dbReference type="ARBA" id="ARBA00022729"/>
    </source>
</evidence>
<dbReference type="Pfam" id="PF00877">
    <property type="entry name" value="NLPC_P60"/>
    <property type="match status" value="1"/>
</dbReference>
<protein>
    <submittedName>
        <fullName evidence="10">NlpC/P60 family protein</fullName>
    </submittedName>
</protein>
<evidence type="ECO:0000256" key="2">
    <source>
        <dbReference type="ARBA" id="ARBA00022670"/>
    </source>
</evidence>
<keyword evidence="11" id="KW-1185">Reference proteome</keyword>
<accession>A0ABV7CXY3</accession>
<sequence length="379" mass="42483">MKKVFIHTIAATVTALGSVFLLNPAYAETDEDQTQDNTELRTLEEEFAEVAREIERLEEETEATDRAMEENRETLEETEEKIAVYKKEVPALEEEISAVESSLEERMDLLKERAVSYQKNGGGISYMEVLFGAEDFGDFLNRMTVVSKIATADAQLIEVQYQDKQELEEKKKEVEDKLAELSDMQIELKGMRKLIDDQRQENQQKKERLREKKSSLAMKMEGMDESSFEADGELAEDEQLVTLSEKNKSDANGSVSNEKGIDKVIRAGYPHIGTPYVWGGKGPSGFDCSGFISWAFAQGGYSLPSHTTALAKEGSKVSYNNIEQGDLVFFDTYKKDGHVGIYVGDGSFIGAQNSTGLAVADMTSGYWKEHFNGHVRRVH</sequence>
<evidence type="ECO:0000313" key="11">
    <source>
        <dbReference type="Proteomes" id="UP001595279"/>
    </source>
</evidence>
<gene>
    <name evidence="10" type="ORF">ACFOGI_14025</name>
</gene>
<dbReference type="InterPro" id="IPR051202">
    <property type="entry name" value="Peptidase_C40"/>
</dbReference>